<evidence type="ECO:0000256" key="1">
    <source>
        <dbReference type="SAM" id="MobiDB-lite"/>
    </source>
</evidence>
<keyword evidence="3" id="KW-1185">Reference proteome</keyword>
<feature type="region of interest" description="Disordered" evidence="1">
    <location>
        <begin position="1"/>
        <end position="34"/>
    </location>
</feature>
<comment type="caution">
    <text evidence="2">The sequence shown here is derived from an EMBL/GenBank/DDBJ whole genome shotgun (WGS) entry which is preliminary data.</text>
</comment>
<evidence type="ECO:0000313" key="2">
    <source>
        <dbReference type="EMBL" id="KAH9323285.1"/>
    </source>
</evidence>
<feature type="region of interest" description="Disordered" evidence="1">
    <location>
        <begin position="46"/>
        <end position="65"/>
    </location>
</feature>
<feature type="non-terminal residue" evidence="2">
    <location>
        <position position="65"/>
    </location>
</feature>
<organism evidence="2 3">
    <name type="scientific">Taxus chinensis</name>
    <name type="common">Chinese yew</name>
    <name type="synonym">Taxus wallichiana var. chinensis</name>
    <dbReference type="NCBI Taxonomy" id="29808"/>
    <lineage>
        <taxon>Eukaryota</taxon>
        <taxon>Viridiplantae</taxon>
        <taxon>Streptophyta</taxon>
        <taxon>Embryophyta</taxon>
        <taxon>Tracheophyta</taxon>
        <taxon>Spermatophyta</taxon>
        <taxon>Pinopsida</taxon>
        <taxon>Pinidae</taxon>
        <taxon>Conifers II</taxon>
        <taxon>Cupressales</taxon>
        <taxon>Taxaceae</taxon>
        <taxon>Taxus</taxon>
    </lineage>
</organism>
<protein>
    <submittedName>
        <fullName evidence="2">Uncharacterized protein</fullName>
    </submittedName>
</protein>
<gene>
    <name evidence="2" type="ORF">KI387_017924</name>
</gene>
<feature type="non-terminal residue" evidence="2">
    <location>
        <position position="1"/>
    </location>
</feature>
<dbReference type="AlphaFoldDB" id="A0AA38LHX3"/>
<feature type="compositionally biased region" description="Basic and acidic residues" evidence="1">
    <location>
        <begin position="47"/>
        <end position="65"/>
    </location>
</feature>
<proteinExistence type="predicted"/>
<feature type="compositionally biased region" description="Basic and acidic residues" evidence="1">
    <location>
        <begin position="8"/>
        <end position="25"/>
    </location>
</feature>
<name>A0AA38LHX3_TAXCH</name>
<accession>A0AA38LHX3</accession>
<sequence>EDPTILEKAAKEDGLEEKESVTSKNEEEDAEPIDPLFIAHNVSDWNEGGREALDGSDNEVDKSLQ</sequence>
<reference evidence="2 3" key="1">
    <citation type="journal article" date="2021" name="Nat. Plants">
        <title>The Taxus genome provides insights into paclitaxel biosynthesis.</title>
        <authorList>
            <person name="Xiong X."/>
            <person name="Gou J."/>
            <person name="Liao Q."/>
            <person name="Li Y."/>
            <person name="Zhou Q."/>
            <person name="Bi G."/>
            <person name="Li C."/>
            <person name="Du R."/>
            <person name="Wang X."/>
            <person name="Sun T."/>
            <person name="Guo L."/>
            <person name="Liang H."/>
            <person name="Lu P."/>
            <person name="Wu Y."/>
            <person name="Zhang Z."/>
            <person name="Ro D.K."/>
            <person name="Shang Y."/>
            <person name="Huang S."/>
            <person name="Yan J."/>
        </authorList>
    </citation>
    <scope>NUCLEOTIDE SEQUENCE [LARGE SCALE GENOMIC DNA]</scope>
    <source>
        <strain evidence="2">Ta-2019</strain>
    </source>
</reference>
<dbReference type="EMBL" id="JAHRHJ020000003">
    <property type="protein sequence ID" value="KAH9323285.1"/>
    <property type="molecule type" value="Genomic_DNA"/>
</dbReference>
<evidence type="ECO:0000313" key="3">
    <source>
        <dbReference type="Proteomes" id="UP000824469"/>
    </source>
</evidence>
<dbReference type="Proteomes" id="UP000824469">
    <property type="component" value="Unassembled WGS sequence"/>
</dbReference>